<organism evidence="2 3">
    <name type="scientific">Megaselia scalaris</name>
    <name type="common">Humpbacked fly</name>
    <name type="synonym">Phora scalaris</name>
    <dbReference type="NCBI Taxonomy" id="36166"/>
    <lineage>
        <taxon>Eukaryota</taxon>
        <taxon>Metazoa</taxon>
        <taxon>Ecdysozoa</taxon>
        <taxon>Arthropoda</taxon>
        <taxon>Hexapoda</taxon>
        <taxon>Insecta</taxon>
        <taxon>Pterygota</taxon>
        <taxon>Neoptera</taxon>
        <taxon>Endopterygota</taxon>
        <taxon>Diptera</taxon>
        <taxon>Brachycera</taxon>
        <taxon>Muscomorpha</taxon>
        <taxon>Platypezoidea</taxon>
        <taxon>Phoridae</taxon>
        <taxon>Megaseliini</taxon>
        <taxon>Megaselia</taxon>
    </lineage>
</organism>
<dbReference type="STRING" id="36166.T1GKP6"/>
<feature type="compositionally biased region" description="Acidic residues" evidence="1">
    <location>
        <begin position="77"/>
        <end position="99"/>
    </location>
</feature>
<dbReference type="AlphaFoldDB" id="T1GKP6"/>
<evidence type="ECO:0000256" key="1">
    <source>
        <dbReference type="SAM" id="MobiDB-lite"/>
    </source>
</evidence>
<dbReference type="Proteomes" id="UP000015102">
    <property type="component" value="Unassembled WGS sequence"/>
</dbReference>
<name>T1GKP6_MEGSC</name>
<feature type="compositionally biased region" description="Basic and acidic residues" evidence="1">
    <location>
        <begin position="1"/>
        <end position="13"/>
    </location>
</feature>
<feature type="compositionally biased region" description="Basic and acidic residues" evidence="1">
    <location>
        <begin position="22"/>
        <end position="40"/>
    </location>
</feature>
<keyword evidence="3" id="KW-1185">Reference proteome</keyword>
<reference evidence="2" key="2">
    <citation type="submission" date="2015-06" db="UniProtKB">
        <authorList>
            <consortium name="EnsemblMetazoa"/>
        </authorList>
    </citation>
    <scope>IDENTIFICATION</scope>
</reference>
<feature type="compositionally biased region" description="Basic and acidic residues" evidence="1">
    <location>
        <begin position="100"/>
        <end position="123"/>
    </location>
</feature>
<dbReference type="EnsemblMetazoa" id="MESCA004073-RA">
    <property type="protein sequence ID" value="MESCA004073-PA"/>
    <property type="gene ID" value="MESCA004073"/>
</dbReference>
<accession>T1GKP6</accession>
<feature type="region of interest" description="Disordered" evidence="1">
    <location>
        <begin position="1"/>
        <end position="123"/>
    </location>
</feature>
<dbReference type="EMBL" id="CAQQ02390000">
    <property type="status" value="NOT_ANNOTATED_CDS"/>
    <property type="molecule type" value="Genomic_DNA"/>
</dbReference>
<sequence>MEQTSEEKVEVNKENTTSEQTENEKSNEENQVVIEEKEVVVVEDDNSSSESEEKSKDESESVSSQGPTEQQTKEIPEEVEEVEEVVEEIVEEVEVEEKSEELKNTESDNVEKESCEKEEEKVVSEVKEAEVAVEDSKTVDNSAINESKISEEIVKILEENRWSKQPLEKVEEQIQSLNISVTPKLQEEKCIIQETQNENIEIKIRKTEKVIENEKENHFNVDSPSRPHLQKIFTPAEDAPPPKNKWLYVIGKNFASSAFYSPNHPTVEDQVNLARRISHSLSDISNQQSKGQTMYVNRKKRSVKWVHESNEVVMNPRGKIRDLSSLPSDELISDTGLLSPTKCKELVSALNEPSGKGAELFAKRRKRAEKWATEDENAENQANFYQNREQFYPAQQSHETFENRNYNDAYTKPEIYNQAPKEPSYNVKTQPVAAPINNREYYDSPDNVNRSYEPKPVYQPNTPLTQRDLAYKPSIAQGWKSRPINLPTERSEREKVPISEIISSFESLARDTGLYVPKEIPLESYQAPPKTENFLPKIFNVKPVVNNYQNNSWMNEKPISNNYQNNNSWISSNEKPISNNLQNNNSWIHQNEKSSQDQIYYNAPSSQPIRSPWHEMERNAQKSQAAQQYNSPIHHIPQQVPYQPVSYKPPMNNPVPEPRRHIFSKSEISNQNFNTAARGWNGSKFGNSYKPITFGQQPKSVCMQYTDF</sequence>
<protein>
    <submittedName>
        <fullName evidence="2">Uncharacterized protein</fullName>
    </submittedName>
</protein>
<reference evidence="3" key="1">
    <citation type="submission" date="2013-02" db="EMBL/GenBank/DDBJ databases">
        <authorList>
            <person name="Hughes D."/>
        </authorList>
    </citation>
    <scope>NUCLEOTIDE SEQUENCE</scope>
    <source>
        <strain>Durham</strain>
        <strain evidence="3">NC isolate 2 -- Noor lab</strain>
    </source>
</reference>
<dbReference type="EMBL" id="CAQQ02390001">
    <property type="status" value="NOT_ANNOTATED_CDS"/>
    <property type="molecule type" value="Genomic_DNA"/>
</dbReference>
<evidence type="ECO:0000313" key="3">
    <source>
        <dbReference type="Proteomes" id="UP000015102"/>
    </source>
</evidence>
<proteinExistence type="predicted"/>
<dbReference type="HOGENOM" id="CLU_389953_0_0_1"/>
<evidence type="ECO:0000313" key="2">
    <source>
        <dbReference type="EnsemblMetazoa" id="MESCA004073-PA"/>
    </source>
</evidence>